<proteinExistence type="predicted"/>
<accession>J9EHS7</accession>
<name>J9EHS7_WUCBA</name>
<organism evidence="1 2">
    <name type="scientific">Wuchereria bancrofti</name>
    <dbReference type="NCBI Taxonomy" id="6293"/>
    <lineage>
        <taxon>Eukaryota</taxon>
        <taxon>Metazoa</taxon>
        <taxon>Ecdysozoa</taxon>
        <taxon>Nematoda</taxon>
        <taxon>Chromadorea</taxon>
        <taxon>Rhabditida</taxon>
        <taxon>Spirurina</taxon>
        <taxon>Spiruromorpha</taxon>
        <taxon>Filarioidea</taxon>
        <taxon>Onchocercidae</taxon>
        <taxon>Wuchereria</taxon>
    </lineage>
</organism>
<reference evidence="2" key="1">
    <citation type="submission" date="2012-08" db="EMBL/GenBank/DDBJ databases">
        <title>The Genome Sequence of Wuchereria bancrofti.</title>
        <authorList>
            <person name="Nutman T.B."/>
            <person name="Fink D.L."/>
            <person name="Russ C."/>
            <person name="Young S."/>
            <person name="Zeng Q."/>
            <person name="Koehrsen M."/>
            <person name="Alvarado L."/>
            <person name="Berlin A."/>
            <person name="Chapman S.B."/>
            <person name="Chen Z."/>
            <person name="Freedman E."/>
            <person name="Gellesch M."/>
            <person name="Goldberg J."/>
            <person name="Griggs A."/>
            <person name="Gujja S."/>
            <person name="Heilman E.R."/>
            <person name="Heiman D."/>
            <person name="Hepburn T."/>
            <person name="Howarth C."/>
            <person name="Jen D."/>
            <person name="Larson L."/>
            <person name="Lewis B."/>
            <person name="Mehta T."/>
            <person name="Park D."/>
            <person name="Pearson M."/>
            <person name="Roberts A."/>
            <person name="Saif S."/>
            <person name="Shea T."/>
            <person name="Shenoy N."/>
            <person name="Sisk P."/>
            <person name="Stolte C."/>
            <person name="Sykes S."/>
            <person name="Walk T."/>
            <person name="White J."/>
            <person name="Yandava C."/>
            <person name="Haas B."/>
            <person name="Henn M.R."/>
            <person name="Nusbaum C."/>
            <person name="Birren B."/>
        </authorList>
    </citation>
    <scope>NUCLEOTIDE SEQUENCE [LARGE SCALE GENOMIC DNA]</scope>
    <source>
        <strain evidence="2">NA</strain>
    </source>
</reference>
<sequence>MNVAGPFGTIWLNQYTVRLTPFQAKYVEVFQEEPVGIAELFLTHECDQDQTRKKGADGRCITLTGKITNYNTTITKQFPMDMPLCGFEGELCDYTGKSGETSQMPWTIPYQLLKFVNIEASSMMSVQSLQQQMESKVKLKDLLRSREFAMTEFGAVIVEPYALKAGLFFDNSDVALLHQ</sequence>
<dbReference type="Proteomes" id="UP000004810">
    <property type="component" value="Unassembled WGS sequence"/>
</dbReference>
<evidence type="ECO:0000313" key="1">
    <source>
        <dbReference type="EMBL" id="EJW76537.1"/>
    </source>
</evidence>
<gene>
    <name evidence="1" type="ORF">WUBG_12554</name>
</gene>
<feature type="non-terminal residue" evidence="1">
    <location>
        <position position="179"/>
    </location>
</feature>
<dbReference type="EMBL" id="ADBV01008940">
    <property type="protein sequence ID" value="EJW76537.1"/>
    <property type="molecule type" value="Genomic_DNA"/>
</dbReference>
<evidence type="ECO:0000313" key="2">
    <source>
        <dbReference type="Proteomes" id="UP000004810"/>
    </source>
</evidence>
<comment type="caution">
    <text evidence="1">The sequence shown here is derived from an EMBL/GenBank/DDBJ whole genome shotgun (WGS) entry which is preliminary data.</text>
</comment>
<dbReference type="AlphaFoldDB" id="J9EHS7"/>
<protein>
    <submittedName>
        <fullName evidence="1">Uncharacterized protein</fullName>
    </submittedName>
</protein>